<dbReference type="Pfam" id="PF00668">
    <property type="entry name" value="Condensation"/>
    <property type="match status" value="3"/>
</dbReference>
<comment type="cofactor">
    <cofactor evidence="1">
        <name>pantetheine 4'-phosphate</name>
        <dbReference type="ChEBI" id="CHEBI:47942"/>
    </cofactor>
</comment>
<dbReference type="Gene3D" id="3.30.559.10">
    <property type="entry name" value="Chloramphenicol acetyltransferase-like domain"/>
    <property type="match status" value="3"/>
</dbReference>
<dbReference type="SUPFAM" id="SSF52777">
    <property type="entry name" value="CoA-dependent acyltransferases"/>
    <property type="match status" value="4"/>
</dbReference>
<dbReference type="Gene3D" id="1.10.1200.10">
    <property type="entry name" value="ACP-like"/>
    <property type="match status" value="2"/>
</dbReference>
<gene>
    <name evidence="6" type="ORF">Amac_054550</name>
</gene>
<dbReference type="PANTHER" id="PTHR45527">
    <property type="entry name" value="NONRIBOSOMAL PEPTIDE SYNTHETASE"/>
    <property type="match status" value="1"/>
</dbReference>
<evidence type="ECO:0000313" key="6">
    <source>
        <dbReference type="EMBL" id="GES11858.1"/>
    </source>
</evidence>
<dbReference type="GO" id="GO:0043041">
    <property type="term" value="P:amino acid activation for nonribosomal peptide biosynthetic process"/>
    <property type="evidence" value="ECO:0007669"/>
    <property type="project" value="TreeGrafter"/>
</dbReference>
<dbReference type="Proteomes" id="UP000331127">
    <property type="component" value="Unassembled WGS sequence"/>
</dbReference>
<dbReference type="GO" id="GO:0031177">
    <property type="term" value="F:phosphopantetheine binding"/>
    <property type="evidence" value="ECO:0007669"/>
    <property type="project" value="InterPro"/>
</dbReference>
<dbReference type="GO" id="GO:0003824">
    <property type="term" value="F:catalytic activity"/>
    <property type="evidence" value="ECO:0007669"/>
    <property type="project" value="InterPro"/>
</dbReference>
<dbReference type="InterPro" id="IPR020806">
    <property type="entry name" value="PKS_PP-bd"/>
</dbReference>
<comment type="caution">
    <text evidence="6">The sequence shown here is derived from an EMBL/GenBank/DDBJ whole genome shotgun (WGS) entry which is preliminary data.</text>
</comment>
<dbReference type="RefSeq" id="WP_155357212.1">
    <property type="nucleotide sequence ID" value="NZ_BAAAHL010000038.1"/>
</dbReference>
<dbReference type="Pfam" id="PF00501">
    <property type="entry name" value="AMP-binding"/>
    <property type="match status" value="2"/>
</dbReference>
<keyword evidence="7" id="KW-1185">Reference proteome</keyword>
<dbReference type="Gene3D" id="3.30.300.30">
    <property type="match status" value="2"/>
</dbReference>
<dbReference type="PROSITE" id="PS00455">
    <property type="entry name" value="AMP_BINDING"/>
    <property type="match status" value="2"/>
</dbReference>
<name>A0A5M3X0P7_9ACTN</name>
<dbReference type="GO" id="GO:0005829">
    <property type="term" value="C:cytosol"/>
    <property type="evidence" value="ECO:0007669"/>
    <property type="project" value="TreeGrafter"/>
</dbReference>
<dbReference type="SUPFAM" id="SSF47336">
    <property type="entry name" value="ACP-like"/>
    <property type="match status" value="2"/>
</dbReference>
<dbReference type="Gene3D" id="3.40.50.980">
    <property type="match status" value="4"/>
</dbReference>
<dbReference type="InterPro" id="IPR045851">
    <property type="entry name" value="AMP-bd_C_sf"/>
</dbReference>
<dbReference type="OrthoDB" id="3802848at2"/>
<dbReference type="InterPro" id="IPR020845">
    <property type="entry name" value="AMP-binding_CS"/>
</dbReference>
<feature type="region of interest" description="Disordered" evidence="4">
    <location>
        <begin position="1315"/>
        <end position="1335"/>
    </location>
</feature>
<dbReference type="EMBL" id="BLAE01000033">
    <property type="protein sequence ID" value="GES11858.1"/>
    <property type="molecule type" value="Genomic_DNA"/>
</dbReference>
<keyword evidence="3" id="KW-0597">Phosphoprotein</keyword>
<dbReference type="InterPro" id="IPR009081">
    <property type="entry name" value="PP-bd_ACP"/>
</dbReference>
<dbReference type="PANTHER" id="PTHR45527:SF1">
    <property type="entry name" value="FATTY ACID SYNTHASE"/>
    <property type="match status" value="1"/>
</dbReference>
<dbReference type="InterPro" id="IPR036736">
    <property type="entry name" value="ACP-like_sf"/>
</dbReference>
<dbReference type="Gene3D" id="2.30.38.10">
    <property type="entry name" value="Luciferase, Domain 3"/>
    <property type="match status" value="2"/>
</dbReference>
<dbReference type="InterPro" id="IPR006162">
    <property type="entry name" value="Ppantetheine_attach_site"/>
</dbReference>
<dbReference type="InterPro" id="IPR010071">
    <property type="entry name" value="AA_adenyl_dom"/>
</dbReference>
<dbReference type="FunFam" id="3.40.50.980:FF:000002">
    <property type="entry name" value="Enterobactin synthetase component F"/>
    <property type="match status" value="1"/>
</dbReference>
<dbReference type="Pfam" id="PF13193">
    <property type="entry name" value="AMP-binding_C"/>
    <property type="match status" value="2"/>
</dbReference>
<dbReference type="GO" id="GO:0008610">
    <property type="term" value="P:lipid biosynthetic process"/>
    <property type="evidence" value="ECO:0007669"/>
    <property type="project" value="UniProtKB-ARBA"/>
</dbReference>
<dbReference type="SUPFAM" id="SSF56801">
    <property type="entry name" value="Acetyl-CoA synthetase-like"/>
    <property type="match status" value="2"/>
</dbReference>
<dbReference type="GO" id="GO:0044550">
    <property type="term" value="P:secondary metabolite biosynthetic process"/>
    <property type="evidence" value="ECO:0007669"/>
    <property type="project" value="TreeGrafter"/>
</dbReference>
<dbReference type="CDD" id="cd17646">
    <property type="entry name" value="A_NRPS_AB3403-like"/>
    <property type="match status" value="2"/>
</dbReference>
<dbReference type="InterPro" id="IPR001242">
    <property type="entry name" value="Condensation_dom"/>
</dbReference>
<evidence type="ECO:0000256" key="3">
    <source>
        <dbReference type="ARBA" id="ARBA00022553"/>
    </source>
</evidence>
<feature type="domain" description="Carrier" evidence="5">
    <location>
        <begin position="2211"/>
        <end position="2285"/>
    </location>
</feature>
<dbReference type="NCBIfam" id="TIGR01733">
    <property type="entry name" value="AA-adenyl-dom"/>
    <property type="match status" value="2"/>
</dbReference>
<dbReference type="PROSITE" id="PS00012">
    <property type="entry name" value="PHOSPHOPANTETHEINE"/>
    <property type="match status" value="1"/>
</dbReference>
<reference evidence="6 7" key="1">
    <citation type="submission" date="2019-10" db="EMBL/GenBank/DDBJ databases">
        <title>Whole genome shotgun sequence of Acrocarpospora macrocephala NBRC 16266.</title>
        <authorList>
            <person name="Ichikawa N."/>
            <person name="Kimura A."/>
            <person name="Kitahashi Y."/>
            <person name="Komaki H."/>
            <person name="Oguchi A."/>
        </authorList>
    </citation>
    <scope>NUCLEOTIDE SEQUENCE [LARGE SCALE GENOMIC DNA]</scope>
    <source>
        <strain evidence="6 7">NBRC 16266</strain>
    </source>
</reference>
<organism evidence="6 7">
    <name type="scientific">Acrocarpospora macrocephala</name>
    <dbReference type="NCBI Taxonomy" id="150177"/>
    <lineage>
        <taxon>Bacteria</taxon>
        <taxon>Bacillati</taxon>
        <taxon>Actinomycetota</taxon>
        <taxon>Actinomycetes</taxon>
        <taxon>Streptosporangiales</taxon>
        <taxon>Streptosporangiaceae</taxon>
        <taxon>Acrocarpospora</taxon>
    </lineage>
</organism>
<dbReference type="Pfam" id="PF00550">
    <property type="entry name" value="PP-binding"/>
    <property type="match status" value="2"/>
</dbReference>
<keyword evidence="2" id="KW-0596">Phosphopantetheine</keyword>
<proteinExistence type="predicted"/>
<protein>
    <recommendedName>
        <fullName evidence="5">Carrier domain-containing protein</fullName>
    </recommendedName>
</protein>
<dbReference type="CDD" id="cd19531">
    <property type="entry name" value="LCL_NRPS-like"/>
    <property type="match status" value="2"/>
</dbReference>
<evidence type="ECO:0000256" key="2">
    <source>
        <dbReference type="ARBA" id="ARBA00022450"/>
    </source>
</evidence>
<dbReference type="InterPro" id="IPR000873">
    <property type="entry name" value="AMP-dep_synth/lig_dom"/>
</dbReference>
<dbReference type="InterPro" id="IPR025110">
    <property type="entry name" value="AMP-bd_C"/>
</dbReference>
<dbReference type="PROSITE" id="PS50075">
    <property type="entry name" value="CARRIER"/>
    <property type="match status" value="2"/>
</dbReference>
<feature type="domain" description="Carrier" evidence="5">
    <location>
        <begin position="1076"/>
        <end position="1150"/>
    </location>
</feature>
<sequence>MIEAPMSEVKRRLLARLAAGSAGPPQGRVPRREGNGPVRLSPAQERVWLMDRLAGDVPLFNLVIAGRLRMDVDLAEIRRRLAAIVARHDAMRMTVAEQDGEPVMRIAASIPVEIPLVDLSRAEPAAAERLAYQRAYDTGARPYRLDQGPLWRVELIRLGEGDHVLVIAAHHIAVDGTSLTLILRELAALEPAPELPVGYADYAQWQREQLAGGGLDADLGYWRERLAGLEPLELPADRRRPARPTYEGHSLQVLLDPERVRALGEIGRAAGATPYMTVLGLYCVLLHRYTGAADIAVGSFVSGRTEPELHHLVGMFANMVVVRADLGGRPAFRTVLERVRDALIGAMRHQNVPFERLVRELRSDHDPSAPPLVRLAYNMPAEAGALPPIGETVPLDVTRRGSQLDLTLHMIEENGGIRLTFEYAADLFDEATVTRMSDHLLRLLDGVLAEPDRPVTELAMTAPGEERLLRFWEEGPVAGLAMAAPGAERLVRSSEEGPVAGAGLAIAPGAERLPRSWDEGPVAGLVMAASGAERLVRPSEEGPVVGVWPPLHELVAEQARRTPGAVAVVGGGRELTYAELEADADDLANRLCAAGVGPETPVAVCLRRGPRLPAALLAIWKAGGAYLPVDPGHPAAWLDAVLAGVDVVVTSRDLADRIPARGRHLLLIDEINDMGDMADATELTNALEATEVTNAIEATEVTGVNRIGVFDLPEVHPGNAAYVMHTSGSTGRPKGVVITHAGIANRVLWTVREHGLGPGDRVLQKTPLTFDAAGWEFFAPLVSGATVVLAADGAERDPAALVCAVGDHGVTVLQVVPALLRLLVEEPGWERCGALRLLFCAGEALHADLCARVHALTRAQMHNTYGPTECSIDVTCHPVGAEEGAVPIGTPIENLRVLVLADGARAPVGVPGELYAGGVGLARGYAGRPGLTAERFVPDPFRPGERLYRTGDVARWTGAGTLEFLGRTDHQIKINGVRVEPGEVEAALLAHPAVRGAVVSAHRLPSGTARLVAHLTTRTPVTPAALREDLRSRLPDPLIPSILVEVADFPLTTSGKIDRAALAALPLPLPQETATPARTATERLVAEVWQGLLDVSPAAEDDFFQLGGHSLLVARLAARLREATGREVDLPELFAATTVRAQARYLEGPAATASPPLTPRNSTGPGPLSFGQRRLWFLDRLTPGSPEYVVPLIVPAPGQERPRLAALAHRHDVLRTRYIATEGEPQAIVDAQTEVPLTEASAESAAEVADLVAELLATGFDLATGPVWRALLIHLPGDENLLALTIHHIACDARTLTILARDLQDPDLLTRDPREITTGEGAGGPGVLARDSGETVRRGGGVGGSGLLVHGSGEVATGEGVGGFGVLARDSGRLGYADFADWQRRVFDGGRLAGLIAFWRERLAGVEAFDLPGDRPRPAVRDFRGAMFGFEVAAGELVERGRRAGATPFMTLLAAFYVFLARHTGRTDLAVGVPVDGRDRPELDDMAGFFVNTLVLRADLGGDPAFPEVLERVRTVALEAFAHRDLPFERLVDELRPERDLSRTPLVGVLFDLQTGDDPGTDTGDDALSAWQTAKADLTLLLRLRPDGTLACRFEYATALFDRATIQRFADRFTLLLDALTGHLDETGKTGEVPISRLAILGPEERQSLVAWGSGPAVQDPPACLHELVAAQTCATPDAVAIFAPSGSITYADLDARATRLAARLRAAGVSRGEIAGVCLERGPSLVVALLAVLKAGAAYLPLDPEDPDERLAWLIADTGAAAVITDRPDRLPPAVPTLDPEDQRIDQPDLLLLAVPTLGLDDQQFDRPDRLSSAVPTLDHDDQQFDRPDLLLSAVPTADPQDQRIDGVGGLPETDARDLAYVIYTSGSTGTPKGVMVEHGAIVNRLRWMQRAYGLGPGDRVLQKTPFTFDVSVWEFFWPLITGAALVTAPPGLHRDARGLAALAEEERVTHLHFVPSMLDAFLDVEARLPAGVREVFCSGEALTAATVRRFREASSARLHNLYGPTELAVDVTFHQTADRDPVPIGVPIDNMRALVVDGEGEPVPVGVPGELLAGGAGTARGYVNRPGLTAERFVPDPGRSGERLYRTGDIVRWTSQGDLEFLGRADDQIKIRGFRIEPAEIAAVAATHPGVREAVVVGERNRLIAYYVPTTGEPPSDDDLIRHCGRRLPAYQVPATWIRLDRLPLGPNGKLDRRALPSAGTIQPEGDEPPGTAAEKLVAAIWAGLLGVEPGVHQDFFALGGHSLLALRVHHRLIEEFDVDLPLRVLFEATTVARLARAVEDEMTAQIEGLSDAEVERLLSRGGPR</sequence>
<evidence type="ECO:0000256" key="1">
    <source>
        <dbReference type="ARBA" id="ARBA00001957"/>
    </source>
</evidence>
<dbReference type="SMART" id="SM00823">
    <property type="entry name" value="PKS_PP"/>
    <property type="match status" value="2"/>
</dbReference>
<evidence type="ECO:0000313" key="7">
    <source>
        <dbReference type="Proteomes" id="UP000331127"/>
    </source>
</evidence>
<evidence type="ECO:0000256" key="4">
    <source>
        <dbReference type="SAM" id="MobiDB-lite"/>
    </source>
</evidence>
<accession>A0A5M3X0P7</accession>
<dbReference type="Gene3D" id="3.30.559.30">
    <property type="entry name" value="Nonribosomal peptide synthetase, condensation domain"/>
    <property type="match status" value="2"/>
</dbReference>
<dbReference type="InterPro" id="IPR023213">
    <property type="entry name" value="CAT-like_dom_sf"/>
</dbReference>
<evidence type="ECO:0000259" key="5">
    <source>
        <dbReference type="PROSITE" id="PS50075"/>
    </source>
</evidence>